<dbReference type="EMBL" id="JARK01001592">
    <property type="protein sequence ID" value="EYB87842.1"/>
    <property type="molecule type" value="Genomic_DNA"/>
</dbReference>
<gene>
    <name evidence="1" type="primary">Acey_s0256.g359</name>
    <name evidence="1" type="ORF">Y032_0256g359</name>
</gene>
<dbReference type="AlphaFoldDB" id="A0A016SBV0"/>
<organism evidence="1 2">
    <name type="scientific">Ancylostoma ceylanicum</name>
    <dbReference type="NCBI Taxonomy" id="53326"/>
    <lineage>
        <taxon>Eukaryota</taxon>
        <taxon>Metazoa</taxon>
        <taxon>Ecdysozoa</taxon>
        <taxon>Nematoda</taxon>
        <taxon>Chromadorea</taxon>
        <taxon>Rhabditida</taxon>
        <taxon>Rhabditina</taxon>
        <taxon>Rhabditomorpha</taxon>
        <taxon>Strongyloidea</taxon>
        <taxon>Ancylostomatidae</taxon>
        <taxon>Ancylostomatinae</taxon>
        <taxon>Ancylostoma</taxon>
    </lineage>
</organism>
<proteinExistence type="predicted"/>
<keyword evidence="2" id="KW-1185">Reference proteome</keyword>
<protein>
    <submittedName>
        <fullName evidence="1">Uncharacterized protein</fullName>
    </submittedName>
</protein>
<evidence type="ECO:0000313" key="2">
    <source>
        <dbReference type="Proteomes" id="UP000024635"/>
    </source>
</evidence>
<accession>A0A016SBV0</accession>
<evidence type="ECO:0000313" key="1">
    <source>
        <dbReference type="EMBL" id="EYB87842.1"/>
    </source>
</evidence>
<comment type="caution">
    <text evidence="1">The sequence shown here is derived from an EMBL/GenBank/DDBJ whole genome shotgun (WGS) entry which is preliminary data.</text>
</comment>
<name>A0A016SBV0_9BILA</name>
<sequence>MLRLESRTSRTSAPKFKCSKGLVHVISRVGRGIRRRFHCRIVGTMPEVRNHSKSQRRRAWVLPLRKCSFCA</sequence>
<reference evidence="2" key="1">
    <citation type="journal article" date="2015" name="Nat. Genet.">
        <title>The genome and transcriptome of the zoonotic hookworm Ancylostoma ceylanicum identify infection-specific gene families.</title>
        <authorList>
            <person name="Schwarz E.M."/>
            <person name="Hu Y."/>
            <person name="Antoshechkin I."/>
            <person name="Miller M.M."/>
            <person name="Sternberg P.W."/>
            <person name="Aroian R.V."/>
        </authorList>
    </citation>
    <scope>NUCLEOTIDE SEQUENCE</scope>
    <source>
        <strain evidence="2">HY135</strain>
    </source>
</reference>
<dbReference type="Proteomes" id="UP000024635">
    <property type="component" value="Unassembled WGS sequence"/>
</dbReference>